<dbReference type="Gene3D" id="3.30.559.10">
    <property type="entry name" value="Chloramphenicol acetyltransferase-like domain"/>
    <property type="match status" value="1"/>
</dbReference>
<keyword evidence="5" id="KW-0012">Acyltransferase</keyword>
<dbReference type="InterPro" id="IPR045034">
    <property type="entry name" value="O-acyltransferase_WSD1-like"/>
</dbReference>
<evidence type="ECO:0000313" key="8">
    <source>
        <dbReference type="EMBL" id="CAH2079967.1"/>
    </source>
</evidence>
<dbReference type="GO" id="GO:0004144">
    <property type="term" value="F:diacylglycerol O-acyltransferase activity"/>
    <property type="evidence" value="ECO:0007669"/>
    <property type="project" value="UniProtKB-EC"/>
</dbReference>
<dbReference type="InterPro" id="IPR023213">
    <property type="entry name" value="CAT-like_dom_sf"/>
</dbReference>
<protein>
    <recommendedName>
        <fullName evidence="3">diacylglycerol O-acyltransferase</fullName>
        <ecNumber evidence="3">2.3.1.20</ecNumber>
    </recommendedName>
</protein>
<evidence type="ECO:0000256" key="2">
    <source>
        <dbReference type="ARBA" id="ARBA00005189"/>
    </source>
</evidence>
<reference evidence="8 9" key="1">
    <citation type="submission" date="2022-03" db="EMBL/GenBank/DDBJ databases">
        <authorList>
            <person name="Nunn A."/>
            <person name="Chopra R."/>
            <person name="Nunn A."/>
            <person name="Contreras Garrido A."/>
        </authorList>
    </citation>
    <scope>NUCLEOTIDE SEQUENCE [LARGE SCALE GENOMIC DNA]</scope>
</reference>
<proteinExistence type="predicted"/>
<dbReference type="EC" id="2.3.1.20" evidence="3"/>
<dbReference type="GO" id="GO:0005886">
    <property type="term" value="C:plasma membrane"/>
    <property type="evidence" value="ECO:0007669"/>
    <property type="project" value="TreeGrafter"/>
</dbReference>
<dbReference type="AlphaFoldDB" id="A0AAU9TBL2"/>
<dbReference type="EMBL" id="OU466863">
    <property type="protein sequence ID" value="CAH2079967.1"/>
    <property type="molecule type" value="Genomic_DNA"/>
</dbReference>
<dbReference type="GO" id="GO:0019432">
    <property type="term" value="P:triglyceride biosynthetic process"/>
    <property type="evidence" value="ECO:0007669"/>
    <property type="project" value="TreeGrafter"/>
</dbReference>
<evidence type="ECO:0000256" key="1">
    <source>
        <dbReference type="ARBA" id="ARBA00004771"/>
    </source>
</evidence>
<comment type="pathway">
    <text evidence="2">Lipid metabolism.</text>
</comment>
<evidence type="ECO:0000256" key="6">
    <source>
        <dbReference type="ARBA" id="ARBA00048109"/>
    </source>
</evidence>
<comment type="pathway">
    <text evidence="1">Glycerolipid metabolism; triacylglycerol biosynthesis.</text>
</comment>
<dbReference type="PANTHER" id="PTHR31650">
    <property type="entry name" value="O-ACYLTRANSFERASE (WSD1-LIKE) FAMILY PROTEIN"/>
    <property type="match status" value="1"/>
</dbReference>
<sequence>MSVGDEDGEPLSPLARVFQSPGSDCCIITMIGCKTKIHADAIKNGLKKNVSRHPRFSSKLSHDGSSWINTQVNVEDHVYVVDIDQNKIGDDGESFLEDYVSRLTMLPLNKAKPLWDIHILNVKTSDAEAVCVVRSHHSLGDGTSLMSLLVACTQKTSHLSAISTTSVMKRRSKTVHKDKAPWFS</sequence>
<keyword evidence="4" id="KW-0808">Transferase</keyword>
<keyword evidence="9" id="KW-1185">Reference proteome</keyword>
<dbReference type="PANTHER" id="PTHR31650:SF55">
    <property type="entry name" value="BNAA04G11680D PROTEIN"/>
    <property type="match status" value="1"/>
</dbReference>
<dbReference type="Proteomes" id="UP000836841">
    <property type="component" value="Chromosome 7"/>
</dbReference>
<gene>
    <name evidence="8" type="ORF">TAV2_LOCUS23177</name>
</gene>
<dbReference type="Pfam" id="PF03007">
    <property type="entry name" value="WS_DGAT_cat"/>
    <property type="match status" value="1"/>
</dbReference>
<evidence type="ECO:0000259" key="7">
    <source>
        <dbReference type="Pfam" id="PF03007"/>
    </source>
</evidence>
<evidence type="ECO:0000313" key="9">
    <source>
        <dbReference type="Proteomes" id="UP000836841"/>
    </source>
</evidence>
<name>A0AAU9TBL2_THLAR</name>
<dbReference type="SUPFAM" id="SSF52777">
    <property type="entry name" value="CoA-dependent acyltransferases"/>
    <property type="match status" value="1"/>
</dbReference>
<evidence type="ECO:0000256" key="5">
    <source>
        <dbReference type="ARBA" id="ARBA00023315"/>
    </source>
</evidence>
<dbReference type="InterPro" id="IPR004255">
    <property type="entry name" value="O-acyltransferase_WSD1_N"/>
</dbReference>
<evidence type="ECO:0000256" key="3">
    <source>
        <dbReference type="ARBA" id="ARBA00013244"/>
    </source>
</evidence>
<feature type="domain" description="O-acyltransferase WSD1-like N-terminal" evidence="7">
    <location>
        <begin position="55"/>
        <end position="167"/>
    </location>
</feature>
<organism evidence="8 9">
    <name type="scientific">Thlaspi arvense</name>
    <name type="common">Field penny-cress</name>
    <dbReference type="NCBI Taxonomy" id="13288"/>
    <lineage>
        <taxon>Eukaryota</taxon>
        <taxon>Viridiplantae</taxon>
        <taxon>Streptophyta</taxon>
        <taxon>Embryophyta</taxon>
        <taxon>Tracheophyta</taxon>
        <taxon>Spermatophyta</taxon>
        <taxon>Magnoliopsida</taxon>
        <taxon>eudicotyledons</taxon>
        <taxon>Gunneridae</taxon>
        <taxon>Pentapetalae</taxon>
        <taxon>rosids</taxon>
        <taxon>malvids</taxon>
        <taxon>Brassicales</taxon>
        <taxon>Brassicaceae</taxon>
        <taxon>Thlaspideae</taxon>
        <taxon>Thlaspi</taxon>
    </lineage>
</organism>
<comment type="catalytic activity">
    <reaction evidence="6">
        <text>an acyl-CoA + a 1,2-diacyl-sn-glycerol = a triacyl-sn-glycerol + CoA</text>
        <dbReference type="Rhea" id="RHEA:10868"/>
        <dbReference type="ChEBI" id="CHEBI:17815"/>
        <dbReference type="ChEBI" id="CHEBI:57287"/>
        <dbReference type="ChEBI" id="CHEBI:58342"/>
        <dbReference type="ChEBI" id="CHEBI:64615"/>
        <dbReference type="EC" id="2.3.1.20"/>
    </reaction>
</comment>
<accession>A0AAU9TBL2</accession>
<evidence type="ECO:0000256" key="4">
    <source>
        <dbReference type="ARBA" id="ARBA00022679"/>
    </source>
</evidence>